<dbReference type="PANTHER" id="PTHR43179">
    <property type="entry name" value="RHAMNOSYLTRANSFERASE WBBL"/>
    <property type="match status" value="1"/>
</dbReference>
<keyword evidence="3 4" id="KW-0808">Transferase</keyword>
<dbReference type="Proteomes" id="UP000295210">
    <property type="component" value="Unassembled WGS sequence"/>
</dbReference>
<dbReference type="Pfam" id="PF13641">
    <property type="entry name" value="Glyco_tranf_2_3"/>
    <property type="match status" value="1"/>
</dbReference>
<dbReference type="OrthoDB" id="9806824at2"/>
<evidence type="ECO:0000256" key="3">
    <source>
        <dbReference type="ARBA" id="ARBA00022679"/>
    </source>
</evidence>
<dbReference type="Gene3D" id="3.90.550.10">
    <property type="entry name" value="Spore Coat Polysaccharide Biosynthesis Protein SpsA, Chain A"/>
    <property type="match status" value="1"/>
</dbReference>
<evidence type="ECO:0000256" key="1">
    <source>
        <dbReference type="ARBA" id="ARBA00006739"/>
    </source>
</evidence>
<dbReference type="AlphaFoldDB" id="A0A4R1KXL5"/>
<evidence type="ECO:0000313" key="5">
    <source>
        <dbReference type="Proteomes" id="UP000295210"/>
    </source>
</evidence>
<dbReference type="PANTHER" id="PTHR43179:SF12">
    <property type="entry name" value="GALACTOFURANOSYLTRANSFERASE GLFT2"/>
    <property type="match status" value="1"/>
</dbReference>
<organism evidence="4 5">
    <name type="scientific">Acidipila rosea</name>
    <dbReference type="NCBI Taxonomy" id="768535"/>
    <lineage>
        <taxon>Bacteria</taxon>
        <taxon>Pseudomonadati</taxon>
        <taxon>Acidobacteriota</taxon>
        <taxon>Terriglobia</taxon>
        <taxon>Terriglobales</taxon>
        <taxon>Acidobacteriaceae</taxon>
        <taxon>Acidipila</taxon>
    </lineage>
</organism>
<dbReference type="RefSeq" id="WP_131999081.1">
    <property type="nucleotide sequence ID" value="NZ_SMGK01000007.1"/>
</dbReference>
<evidence type="ECO:0000313" key="4">
    <source>
        <dbReference type="EMBL" id="TCK70152.1"/>
    </source>
</evidence>
<keyword evidence="5" id="KW-1185">Reference proteome</keyword>
<dbReference type="SUPFAM" id="SSF53448">
    <property type="entry name" value="Nucleotide-diphospho-sugar transferases"/>
    <property type="match status" value="1"/>
</dbReference>
<proteinExistence type="inferred from homology"/>
<comment type="similarity">
    <text evidence="1">Belongs to the glycosyltransferase 2 family.</text>
</comment>
<dbReference type="GO" id="GO:0016757">
    <property type="term" value="F:glycosyltransferase activity"/>
    <property type="evidence" value="ECO:0007669"/>
    <property type="project" value="UniProtKB-KW"/>
</dbReference>
<accession>A0A4R1KXL5</accession>
<sequence length="280" mass="31031">MKNIAAVLTCFNRREKTLTALHALVVQSNLHSISISIFLTDDGSTDGTEDAVRAEFPEVHLIRGTGQLFWNGGMRAAMAEAARTDPDYYLWLNDDTHLDPDAISRLLAIVDQLQDQAIVVGATRDPISGDLTYGGVNRAGWTQPVSFRLVPESKAAVSCDTMNGNCVLIPREIYNRTGPMSSAYSHAMGDMDYGLRARRCGFEVVVAPGTVGTCARNPGQPKWRSTELTLSTRLKAMQQRKGLPLQEWRAFTSAHAGPFWFIYWLWPYLRTAIAPQSKPQ</sequence>
<gene>
    <name evidence="4" type="ORF">C7378_3307</name>
</gene>
<reference evidence="4 5" key="1">
    <citation type="submission" date="2019-03" db="EMBL/GenBank/DDBJ databases">
        <title>Genomic Encyclopedia of Type Strains, Phase IV (KMG-IV): sequencing the most valuable type-strain genomes for metagenomic binning, comparative biology and taxonomic classification.</title>
        <authorList>
            <person name="Goeker M."/>
        </authorList>
    </citation>
    <scope>NUCLEOTIDE SEQUENCE [LARGE SCALE GENOMIC DNA]</scope>
    <source>
        <strain evidence="4 5">DSM 103428</strain>
    </source>
</reference>
<keyword evidence="2" id="KW-0328">Glycosyltransferase</keyword>
<dbReference type="EMBL" id="SMGK01000007">
    <property type="protein sequence ID" value="TCK70152.1"/>
    <property type="molecule type" value="Genomic_DNA"/>
</dbReference>
<comment type="caution">
    <text evidence="4">The sequence shown here is derived from an EMBL/GenBank/DDBJ whole genome shotgun (WGS) entry which is preliminary data.</text>
</comment>
<name>A0A4R1KXL5_9BACT</name>
<protein>
    <submittedName>
        <fullName evidence="4">GT2 family glycosyltransferase</fullName>
    </submittedName>
</protein>
<evidence type="ECO:0000256" key="2">
    <source>
        <dbReference type="ARBA" id="ARBA00022676"/>
    </source>
</evidence>
<dbReference type="InterPro" id="IPR029044">
    <property type="entry name" value="Nucleotide-diphossugar_trans"/>
</dbReference>